<reference evidence="1 2" key="1">
    <citation type="journal article" date="2015" name="PLoS ONE">
        <title>Lysis to Kill: Evaluation of the Lytic Abilities, and Genomics of Nine Bacteriophages Infective for Gordonia spp. and Their Potential Use in Activated Sludge Foam Biocontrol.</title>
        <authorList>
            <person name="Dyson Z.A."/>
            <person name="Tucci J."/>
            <person name="Seviour R.J."/>
            <person name="Petrovski S."/>
        </authorList>
    </citation>
    <scope>NUCLEOTIDE SEQUENCE [LARGE SCALE GENOMIC DNA]</scope>
</reference>
<dbReference type="GeneID" id="28802569"/>
<organism evidence="1 2">
    <name type="scientific">Gordonia phage GRU3</name>
    <dbReference type="NCBI Taxonomy" id="1647473"/>
    <lineage>
        <taxon>Viruses</taxon>
        <taxon>Duplodnaviria</taxon>
        <taxon>Heunggongvirae</taxon>
        <taxon>Uroviricota</taxon>
        <taxon>Caudoviricetes</taxon>
        <taxon>Grutrevirus</taxon>
        <taxon>Grutrevirus GRU3</taxon>
    </lineage>
</organism>
<dbReference type="KEGG" id="vg:28802569"/>
<dbReference type="EMBL" id="KR053197">
    <property type="protein sequence ID" value="AKJ72260.1"/>
    <property type="molecule type" value="Genomic_DNA"/>
</dbReference>
<name>A0A0K0N603_9CAUD</name>
<gene>
    <name evidence="1" type="ORF">GRU3_11</name>
</gene>
<dbReference type="Proteomes" id="UP000207608">
    <property type="component" value="Segment"/>
</dbReference>
<dbReference type="OrthoDB" id="25135at10239"/>
<proteinExistence type="predicted"/>
<dbReference type="RefSeq" id="YP_009276104.1">
    <property type="nucleotide sequence ID" value="NC_030935.1"/>
</dbReference>
<sequence length="97" mass="11017">MAIQRIRLDVLMNDGTEHNDVVVTNADRFRAEQVGRRQKWGKLDESQQTYSMFWAYAALSRAGKYTGTFDAFVNDSETIAQYESEDVDPTSTATLTD</sequence>
<accession>A0A0K0N603</accession>
<protein>
    <submittedName>
        <fullName evidence="1">Uncharacterized protein</fullName>
    </submittedName>
</protein>
<evidence type="ECO:0000313" key="1">
    <source>
        <dbReference type="EMBL" id="AKJ72260.1"/>
    </source>
</evidence>
<evidence type="ECO:0000313" key="2">
    <source>
        <dbReference type="Proteomes" id="UP000207608"/>
    </source>
</evidence>
<keyword evidence="2" id="KW-1185">Reference proteome</keyword>